<feature type="compositionally biased region" description="Polar residues" evidence="1">
    <location>
        <begin position="455"/>
        <end position="499"/>
    </location>
</feature>
<comment type="caution">
    <text evidence="2">The sequence shown here is derived from an EMBL/GenBank/DDBJ whole genome shotgun (WGS) entry which is preliminary data.</text>
</comment>
<evidence type="ECO:0000256" key="1">
    <source>
        <dbReference type="SAM" id="MobiDB-lite"/>
    </source>
</evidence>
<feature type="region of interest" description="Disordered" evidence="1">
    <location>
        <begin position="61"/>
        <end position="147"/>
    </location>
</feature>
<feature type="compositionally biased region" description="Polar residues" evidence="1">
    <location>
        <begin position="220"/>
        <end position="230"/>
    </location>
</feature>
<feature type="region of interest" description="Disordered" evidence="1">
    <location>
        <begin position="335"/>
        <end position="354"/>
    </location>
</feature>
<dbReference type="GO" id="GO:0043291">
    <property type="term" value="C:RAVE complex"/>
    <property type="evidence" value="ECO:0007669"/>
    <property type="project" value="TreeGrafter"/>
</dbReference>
<dbReference type="PANTHER" id="PTHR13618:SF1">
    <property type="entry name" value="PROTEIN ROGDI HOMOLOG"/>
    <property type="match status" value="1"/>
</dbReference>
<evidence type="ECO:0000313" key="2">
    <source>
        <dbReference type="EMBL" id="KAG9327819.1"/>
    </source>
</evidence>
<dbReference type="Proteomes" id="UP000717515">
    <property type="component" value="Unassembled WGS sequence"/>
</dbReference>
<dbReference type="InterPro" id="IPR028241">
    <property type="entry name" value="RAVE2/Rogdi"/>
</dbReference>
<feature type="compositionally biased region" description="Polar residues" evidence="1">
    <location>
        <begin position="427"/>
        <end position="446"/>
    </location>
</feature>
<dbReference type="EMBL" id="JAIFTL010000001">
    <property type="protein sequence ID" value="KAG9327819.1"/>
    <property type="molecule type" value="Genomic_DNA"/>
</dbReference>
<protein>
    <submittedName>
        <fullName evidence="2">Uncharacterized protein</fullName>
    </submittedName>
</protein>
<feature type="compositionally biased region" description="Low complexity" evidence="1">
    <location>
        <begin position="337"/>
        <end position="354"/>
    </location>
</feature>
<evidence type="ECO:0000313" key="3">
    <source>
        <dbReference type="Proteomes" id="UP000717515"/>
    </source>
</evidence>
<feature type="region of interest" description="Disordered" evidence="1">
    <location>
        <begin position="211"/>
        <end position="230"/>
    </location>
</feature>
<dbReference type="AlphaFoldDB" id="A0A9P8D3M4"/>
<gene>
    <name evidence="2" type="ORF">KVV02_000265</name>
</gene>
<reference evidence="2" key="1">
    <citation type="submission" date="2021-07" db="EMBL/GenBank/DDBJ databases">
        <title>Draft genome of Mortierella alpina, strain LL118, isolated from an aspen leaf litter sample.</title>
        <authorList>
            <person name="Yang S."/>
            <person name="Vinatzer B.A."/>
        </authorList>
    </citation>
    <scope>NUCLEOTIDE SEQUENCE</scope>
    <source>
        <strain evidence="2">LL118</strain>
    </source>
</reference>
<feature type="region of interest" description="Disordered" evidence="1">
    <location>
        <begin position="361"/>
        <end position="499"/>
    </location>
</feature>
<dbReference type="Pfam" id="PF10259">
    <property type="entry name" value="Rogdi_lz"/>
    <property type="match status" value="2"/>
</dbReference>
<proteinExistence type="predicted"/>
<sequence length="499" mass="51437">MACQDAARLQDDAKGALTLAISSTNNDTLKGFVTLAGSFIVKGDLTIKLPKLPVVKATIHSSIPSNGSTPAASTSLTTAATSSSNTGSSTVASSTSSVTGVPSTMDGAEVAIAESSSRGAETADGSSAEGLQEDRQKPLQEAQQEPSHLLQQAALVNPQNAPQLLSTYRPPGHLTQPYFLEQLKDVQNHTAEAIYKLEDYWRHVVRLGEQKDKTGGKGSGSQEQDPATSSEIAESIGTLKTLLKLMQRHLRAGIQAMAQPGKEKLYPFKVCDPKIFSPALSEDFVVEFYIRDSQLVCAAYALQLTGGNYTSSSGGGNSSSSSGGALVNYLQQALPGASTSSTPAPTSSMPMATPTVRQSAEGFIPHSSPQPPPTVYGGNGSSVSGAHLSASNAASPSVGGGGGSGAKSGHVIPHATTPSVLQHHHTSAAQPSHQRQLSSGQVQQLPQAGAKTPSFPWSPSRTASVTDVHSNANAGPPSNESVVLPQSNKIGQTSKGGIK</sequence>
<organism evidence="2 3">
    <name type="scientific">Mortierella alpina</name>
    <name type="common">Oleaginous fungus</name>
    <name type="synonym">Mortierella renispora</name>
    <dbReference type="NCBI Taxonomy" id="64518"/>
    <lineage>
        <taxon>Eukaryota</taxon>
        <taxon>Fungi</taxon>
        <taxon>Fungi incertae sedis</taxon>
        <taxon>Mucoromycota</taxon>
        <taxon>Mortierellomycotina</taxon>
        <taxon>Mortierellomycetes</taxon>
        <taxon>Mortierellales</taxon>
        <taxon>Mortierellaceae</taxon>
        <taxon>Mortierella</taxon>
    </lineage>
</organism>
<accession>A0A9P8D3M4</accession>
<dbReference type="PANTHER" id="PTHR13618">
    <property type="entry name" value="LEUCINE ZIPPER CONTAINING TRANSCRIPTION FACTOR LZF1"/>
    <property type="match status" value="1"/>
</dbReference>
<feature type="compositionally biased region" description="Low complexity" evidence="1">
    <location>
        <begin position="67"/>
        <end position="104"/>
    </location>
</feature>
<name>A0A9P8D3M4_MORAP</name>